<dbReference type="SUPFAM" id="SSF50814">
    <property type="entry name" value="Lipocalins"/>
    <property type="match status" value="3"/>
</dbReference>
<dbReference type="Proteomes" id="UP000324832">
    <property type="component" value="Unassembled WGS sequence"/>
</dbReference>
<proteinExistence type="inferred from homology"/>
<evidence type="ECO:0000259" key="2">
    <source>
        <dbReference type="Pfam" id="PF00061"/>
    </source>
</evidence>
<evidence type="ECO:0000313" key="5">
    <source>
        <dbReference type="Proteomes" id="UP000324832"/>
    </source>
</evidence>
<dbReference type="InterPro" id="IPR012674">
    <property type="entry name" value="Calycin"/>
</dbReference>
<reference evidence="4 5" key="1">
    <citation type="submission" date="2017-07" db="EMBL/GenBank/DDBJ databases">
        <authorList>
            <person name="Talla V."/>
            <person name="Backstrom N."/>
        </authorList>
    </citation>
    <scope>NUCLEOTIDE SEQUENCE [LARGE SCALE GENOMIC DNA]</scope>
</reference>
<dbReference type="Gene3D" id="2.40.128.20">
    <property type="match status" value="3"/>
</dbReference>
<keyword evidence="5" id="KW-1185">Reference proteome</keyword>
<accession>A0A5E4QTB4</accession>
<protein>
    <recommendedName>
        <fullName evidence="2 3">Lipocalin/cytosolic fatty-acid binding domain-containing protein</fullName>
    </recommendedName>
</protein>
<comment type="similarity">
    <text evidence="1">Belongs to the calycin superfamily. Lipocalin family.</text>
</comment>
<feature type="domain" description="Lipocalin/cytosolic fatty-acid binding" evidence="2">
    <location>
        <begin position="11"/>
        <end position="98"/>
    </location>
</feature>
<evidence type="ECO:0000313" key="4">
    <source>
        <dbReference type="EMBL" id="VVD00965.1"/>
    </source>
</evidence>
<sequence length="348" mass="38628">MSGTAVVASDDNSGVLNVTFNFPGGVSALANYYILATDYSSYALVYSCRNLEGGRSQVTSWKLSRTRSLSAEANAVMANVISNTRGLSEDFYEPTSQSDEACFYVPELDRDQAPLFRGQCEDIEVQGVQGFDATRFVGWWHEIERYPTDTNPGSCISLTFQQVDNGFQIVDTNVVNNIANVTTSTRLQTSKTRSLTTAAQNAINQVINNKRVLDQSLFVSVDQSDSTCFHYPEQPGAFIVIPGQCRDLPLQQQFSVPEYSGTWYQIEKYRQPFESGNCTGARYTLIPNTEVVSVLNWEVVNGVLNTIDGTATTLQLHYDQLVCIFSRLTTFPTLWYTTVGTLTVSDVK</sequence>
<dbReference type="GO" id="GO:0006629">
    <property type="term" value="P:lipid metabolic process"/>
    <property type="evidence" value="ECO:0007669"/>
    <property type="project" value="TreeGrafter"/>
</dbReference>
<evidence type="ECO:0000259" key="3">
    <source>
        <dbReference type="Pfam" id="PF08212"/>
    </source>
</evidence>
<dbReference type="EMBL" id="FZQP02005110">
    <property type="protein sequence ID" value="VVD00965.1"/>
    <property type="molecule type" value="Genomic_DNA"/>
</dbReference>
<dbReference type="InterPro" id="IPR000566">
    <property type="entry name" value="Lipocln_cytosolic_FA-bd_dom"/>
</dbReference>
<feature type="domain" description="Lipocalin/cytosolic fatty-acid binding" evidence="3">
    <location>
        <begin position="256"/>
        <end position="317"/>
    </location>
</feature>
<dbReference type="GO" id="GO:0005737">
    <property type="term" value="C:cytoplasm"/>
    <property type="evidence" value="ECO:0007669"/>
    <property type="project" value="TreeGrafter"/>
</dbReference>
<dbReference type="PANTHER" id="PTHR10612">
    <property type="entry name" value="APOLIPOPROTEIN D"/>
    <property type="match status" value="1"/>
</dbReference>
<gene>
    <name evidence="4" type="ORF">LSINAPIS_LOCUS11497</name>
</gene>
<dbReference type="AlphaFoldDB" id="A0A5E4QTB4"/>
<dbReference type="InterPro" id="IPR022272">
    <property type="entry name" value="Lipocalin_CS"/>
</dbReference>
<dbReference type="PROSITE" id="PS00213">
    <property type="entry name" value="LIPOCALIN"/>
    <property type="match status" value="1"/>
</dbReference>
<dbReference type="GO" id="GO:0000302">
    <property type="term" value="P:response to reactive oxygen species"/>
    <property type="evidence" value="ECO:0007669"/>
    <property type="project" value="TreeGrafter"/>
</dbReference>
<dbReference type="PANTHER" id="PTHR10612:SF34">
    <property type="entry name" value="APOLIPOPROTEIN D"/>
    <property type="match status" value="1"/>
</dbReference>
<dbReference type="Pfam" id="PF08212">
    <property type="entry name" value="Lipocalin_2"/>
    <property type="match status" value="1"/>
</dbReference>
<name>A0A5E4QTB4_9NEOP</name>
<dbReference type="Pfam" id="PF00061">
    <property type="entry name" value="Lipocalin"/>
    <property type="match status" value="1"/>
</dbReference>
<organism evidence="4 5">
    <name type="scientific">Leptidea sinapis</name>
    <dbReference type="NCBI Taxonomy" id="189913"/>
    <lineage>
        <taxon>Eukaryota</taxon>
        <taxon>Metazoa</taxon>
        <taxon>Ecdysozoa</taxon>
        <taxon>Arthropoda</taxon>
        <taxon>Hexapoda</taxon>
        <taxon>Insecta</taxon>
        <taxon>Pterygota</taxon>
        <taxon>Neoptera</taxon>
        <taxon>Endopterygota</taxon>
        <taxon>Lepidoptera</taxon>
        <taxon>Glossata</taxon>
        <taxon>Ditrysia</taxon>
        <taxon>Papilionoidea</taxon>
        <taxon>Pieridae</taxon>
        <taxon>Dismorphiinae</taxon>
        <taxon>Leptidea</taxon>
    </lineage>
</organism>
<evidence type="ECO:0000256" key="1">
    <source>
        <dbReference type="RuleBase" id="RU003695"/>
    </source>
</evidence>